<keyword evidence="3" id="KW-1185">Reference proteome</keyword>
<protein>
    <submittedName>
        <fullName evidence="2">Uncharacterized protein</fullName>
    </submittedName>
</protein>
<comment type="caution">
    <text evidence="2">The sequence shown here is derived from an EMBL/GenBank/DDBJ whole genome shotgun (WGS) entry which is preliminary data.</text>
</comment>
<feature type="region of interest" description="Disordered" evidence="1">
    <location>
        <begin position="229"/>
        <end position="257"/>
    </location>
</feature>
<dbReference type="Proteomes" id="UP000688137">
    <property type="component" value="Unassembled WGS sequence"/>
</dbReference>
<feature type="compositionally biased region" description="Polar residues" evidence="1">
    <location>
        <begin position="1"/>
        <end position="13"/>
    </location>
</feature>
<feature type="region of interest" description="Disordered" evidence="1">
    <location>
        <begin position="1"/>
        <end position="29"/>
    </location>
</feature>
<evidence type="ECO:0000256" key="1">
    <source>
        <dbReference type="SAM" id="MobiDB-lite"/>
    </source>
</evidence>
<dbReference type="OMA" id="DIQIMNE"/>
<dbReference type="EMBL" id="CAJJDM010000100">
    <property type="protein sequence ID" value="CAD8094753.1"/>
    <property type="molecule type" value="Genomic_DNA"/>
</dbReference>
<reference evidence="2" key="1">
    <citation type="submission" date="2021-01" db="EMBL/GenBank/DDBJ databases">
        <authorList>
            <consortium name="Genoscope - CEA"/>
            <person name="William W."/>
        </authorList>
    </citation>
    <scope>NUCLEOTIDE SEQUENCE</scope>
</reference>
<proteinExistence type="predicted"/>
<accession>A0A8S1NYC5</accession>
<organism evidence="2 3">
    <name type="scientific">Paramecium primaurelia</name>
    <dbReference type="NCBI Taxonomy" id="5886"/>
    <lineage>
        <taxon>Eukaryota</taxon>
        <taxon>Sar</taxon>
        <taxon>Alveolata</taxon>
        <taxon>Ciliophora</taxon>
        <taxon>Intramacronucleata</taxon>
        <taxon>Oligohymenophorea</taxon>
        <taxon>Peniculida</taxon>
        <taxon>Parameciidae</taxon>
        <taxon>Paramecium</taxon>
    </lineage>
</organism>
<evidence type="ECO:0000313" key="3">
    <source>
        <dbReference type="Proteomes" id="UP000688137"/>
    </source>
</evidence>
<name>A0A8S1NYC5_PARPR</name>
<dbReference type="AlphaFoldDB" id="A0A8S1NYC5"/>
<evidence type="ECO:0000313" key="2">
    <source>
        <dbReference type="EMBL" id="CAD8094753.1"/>
    </source>
</evidence>
<sequence>MFSPRSNQQTPTQRKIGRKMTESSHKSSRKIEIQALPSGIRIIISESILTQNHISSIRDCLIKYLKYEDSFQKLRPVDIQIMNEYALTQVSFVKEFSEKKELIVNMLLHLFFYRNAKYIKQCFQEKNQADDIKEFQRLLIFHKNELNSLEVRTLLTWLNDYIAHYDLFYFKALSDDGLDIIYNVVLDIPTFVPPLSQANFIPQNNKQYADVDSEEEEKYAKRRNKLEKENQDIEDEQQENQEQIAQQDNEQKKPNEFEEYIQQQVFGTSQQLFQKIEEQNKIIIEQVEKENNKKKK</sequence>
<feature type="compositionally biased region" description="Basic and acidic residues" evidence="1">
    <location>
        <begin position="19"/>
        <end position="29"/>
    </location>
</feature>
<gene>
    <name evidence="2" type="ORF">PPRIM_AZ9-3.1.T0970015</name>
</gene>